<dbReference type="AlphaFoldDB" id="A0A9P0KW00"/>
<dbReference type="InterPro" id="IPR038538">
    <property type="entry name" value="MTERF_sf"/>
</dbReference>
<dbReference type="SMART" id="SM00733">
    <property type="entry name" value="Mterf"/>
    <property type="match status" value="5"/>
</dbReference>
<keyword evidence="2" id="KW-0809">Transit peptide</keyword>
<evidence type="ECO:0000313" key="4">
    <source>
        <dbReference type="Proteomes" id="UP001152888"/>
    </source>
</evidence>
<organism evidence="3 4">
    <name type="scientific">Acanthoscelides obtectus</name>
    <name type="common">Bean weevil</name>
    <name type="synonym">Bruchus obtectus</name>
    <dbReference type="NCBI Taxonomy" id="200917"/>
    <lineage>
        <taxon>Eukaryota</taxon>
        <taxon>Metazoa</taxon>
        <taxon>Ecdysozoa</taxon>
        <taxon>Arthropoda</taxon>
        <taxon>Hexapoda</taxon>
        <taxon>Insecta</taxon>
        <taxon>Pterygota</taxon>
        <taxon>Neoptera</taxon>
        <taxon>Endopterygota</taxon>
        <taxon>Coleoptera</taxon>
        <taxon>Polyphaga</taxon>
        <taxon>Cucujiformia</taxon>
        <taxon>Chrysomeloidea</taxon>
        <taxon>Chrysomelidae</taxon>
        <taxon>Bruchinae</taxon>
        <taxon>Bruchini</taxon>
        <taxon>Acanthoscelides</taxon>
    </lineage>
</organism>
<dbReference type="Gene3D" id="1.25.70.10">
    <property type="entry name" value="Transcription termination factor 3, mitochondrial"/>
    <property type="match status" value="1"/>
</dbReference>
<accession>A0A9P0KW00</accession>
<dbReference type="GO" id="GO:0003676">
    <property type="term" value="F:nucleic acid binding"/>
    <property type="evidence" value="ECO:0007669"/>
    <property type="project" value="InterPro"/>
</dbReference>
<name>A0A9P0KW00_ACAOB</name>
<keyword evidence="4" id="KW-1185">Reference proteome</keyword>
<evidence type="ECO:0000313" key="3">
    <source>
        <dbReference type="EMBL" id="CAH1983926.1"/>
    </source>
</evidence>
<evidence type="ECO:0000256" key="2">
    <source>
        <dbReference type="ARBA" id="ARBA00022946"/>
    </source>
</evidence>
<dbReference type="EMBL" id="CAKOFQ010006947">
    <property type="protein sequence ID" value="CAH1983926.1"/>
    <property type="molecule type" value="Genomic_DNA"/>
</dbReference>
<gene>
    <name evidence="3" type="ORF">ACAOBT_LOCUS15820</name>
</gene>
<dbReference type="GO" id="GO:0005759">
    <property type="term" value="C:mitochondrial matrix"/>
    <property type="evidence" value="ECO:0007669"/>
    <property type="project" value="TreeGrafter"/>
</dbReference>
<evidence type="ECO:0000256" key="1">
    <source>
        <dbReference type="ARBA" id="ARBA00007692"/>
    </source>
</evidence>
<dbReference type="GO" id="GO:0006393">
    <property type="term" value="P:termination of mitochondrial transcription"/>
    <property type="evidence" value="ECO:0007669"/>
    <property type="project" value="TreeGrafter"/>
</dbReference>
<dbReference type="PANTHER" id="PTHR15437">
    <property type="entry name" value="TRANSCRIPTION TERMINATION FACTOR, MITOCHONDRIAL"/>
    <property type="match status" value="1"/>
</dbReference>
<proteinExistence type="inferred from homology"/>
<dbReference type="OrthoDB" id="10064535at2759"/>
<comment type="similarity">
    <text evidence="1">Belongs to the mTERF family.</text>
</comment>
<reference evidence="3" key="1">
    <citation type="submission" date="2022-03" db="EMBL/GenBank/DDBJ databases">
        <authorList>
            <person name="Sayadi A."/>
        </authorList>
    </citation>
    <scope>NUCLEOTIDE SEQUENCE</scope>
</reference>
<comment type="caution">
    <text evidence="3">The sequence shown here is derived from an EMBL/GenBank/DDBJ whole genome shotgun (WGS) entry which is preliminary data.</text>
</comment>
<dbReference type="InterPro" id="IPR003690">
    <property type="entry name" value="MTERF"/>
</dbReference>
<sequence length="520" mass="60954">MFIPKNSFSINVISSNTYLRVVSHIKRYSTDIANHEVISDLLGISIQEAMYYVEKRRLKNKETQSLIKSIQYCQSIGFKNDDILWCPMLLTQHPLTVEHHYLAMKEGGFSNIEPIILARAIHFMKKEVLNLKKCAIIMDKTDVARSLVEHIENKEIAEKVYERHDDYTPWNIVHMNILKSFLKWRLNAGEDDIVKLFTVHRMIINKSFRIIQENIAIAEELGFNSDKILKNGFLLNNYPTYARTILEDFSNLAGADMKRAIKHHPKLLTRPPRNIIKIYGILKEFEIPDELIRKGMSVFSMSPETVRARLQAIEGDPDMKTLLKHPRIIDFLLHHQKVTKRLSFLQDLQLRCASFQVLGTSNEDEFNDYIREGKDINHPADIIFFLKSIFKIDDPSLKDKIKRHPHYSRIPLKDMLETYKFLIHRKFRKMHIYKAVHILLYPKAKIEKVIKCLRSGEVPNVKYRPLSQVDRLNLIIYMIEKEHHFTGNGVWMNGRNKTENHPDITEETDLCDAPVEKIKM</sequence>
<dbReference type="PANTHER" id="PTHR15437:SF7">
    <property type="entry name" value="TRANSCRIPTION TERMINATION FACTOR 5, MITOCHONDRIAL"/>
    <property type="match status" value="1"/>
</dbReference>
<protein>
    <submittedName>
        <fullName evidence="3">Uncharacterized protein</fullName>
    </submittedName>
</protein>
<dbReference type="Proteomes" id="UP001152888">
    <property type="component" value="Unassembled WGS sequence"/>
</dbReference>